<dbReference type="AlphaFoldDB" id="A0A812BZN7"/>
<feature type="transmembrane region" description="Helical" evidence="1">
    <location>
        <begin position="87"/>
        <end position="111"/>
    </location>
</feature>
<feature type="transmembrane region" description="Helical" evidence="1">
    <location>
        <begin position="58"/>
        <end position="75"/>
    </location>
</feature>
<organism evidence="2 3">
    <name type="scientific">Acanthosepion pharaonis</name>
    <name type="common">Pharaoh cuttlefish</name>
    <name type="synonym">Sepia pharaonis</name>
    <dbReference type="NCBI Taxonomy" id="158019"/>
    <lineage>
        <taxon>Eukaryota</taxon>
        <taxon>Metazoa</taxon>
        <taxon>Spiralia</taxon>
        <taxon>Lophotrochozoa</taxon>
        <taxon>Mollusca</taxon>
        <taxon>Cephalopoda</taxon>
        <taxon>Coleoidea</taxon>
        <taxon>Decapodiformes</taxon>
        <taxon>Sepiida</taxon>
        <taxon>Sepiina</taxon>
        <taxon>Sepiidae</taxon>
        <taxon>Acanthosepion</taxon>
    </lineage>
</organism>
<proteinExistence type="predicted"/>
<keyword evidence="1" id="KW-1133">Transmembrane helix</keyword>
<evidence type="ECO:0000313" key="3">
    <source>
        <dbReference type="Proteomes" id="UP000597762"/>
    </source>
</evidence>
<sequence length="208" mass="23681">MENGLIYITQLYIYLSIYLSEFMHVCIYACMYLAICLFESGNLSIYLSRHFGATRFEVTPLSLSHLIFYLLSLIYKQLQKHSISPLTLSFFLTLSLFILPRSIFLTTYVYIYLSFSISLNCYICIYSVATFFEVILSRISPGLSVFPCLCLLCSLSLNLSHSSLSLSLSLSLSQLAGSFISLLPSYSFQLTTPLLNKHQYTHAFSSKF</sequence>
<accession>A0A812BZN7</accession>
<keyword evidence="3" id="KW-1185">Reference proteome</keyword>
<evidence type="ECO:0000313" key="2">
    <source>
        <dbReference type="EMBL" id="CAE1246304.1"/>
    </source>
</evidence>
<keyword evidence="1" id="KW-0472">Membrane</keyword>
<gene>
    <name evidence="2" type="ORF">SPHA_25097</name>
</gene>
<reference evidence="2" key="1">
    <citation type="submission" date="2021-01" db="EMBL/GenBank/DDBJ databases">
        <authorList>
            <person name="Li R."/>
            <person name="Bekaert M."/>
        </authorList>
    </citation>
    <scope>NUCLEOTIDE SEQUENCE</scope>
    <source>
        <strain evidence="2">Farmed</strain>
    </source>
</reference>
<dbReference type="Proteomes" id="UP000597762">
    <property type="component" value="Unassembled WGS sequence"/>
</dbReference>
<dbReference type="EMBL" id="CAHIKZ030000948">
    <property type="protein sequence ID" value="CAE1246304.1"/>
    <property type="molecule type" value="Genomic_DNA"/>
</dbReference>
<comment type="caution">
    <text evidence="2">The sequence shown here is derived from an EMBL/GenBank/DDBJ whole genome shotgun (WGS) entry which is preliminary data.</text>
</comment>
<feature type="transmembrane region" description="Helical" evidence="1">
    <location>
        <begin position="12"/>
        <end position="38"/>
    </location>
</feature>
<evidence type="ECO:0000256" key="1">
    <source>
        <dbReference type="SAM" id="Phobius"/>
    </source>
</evidence>
<protein>
    <submittedName>
        <fullName evidence="2">Uncharacterized protein</fullName>
    </submittedName>
</protein>
<keyword evidence="1" id="KW-0812">Transmembrane</keyword>
<name>A0A812BZN7_ACAPH</name>
<feature type="transmembrane region" description="Helical" evidence="1">
    <location>
        <begin position="117"/>
        <end position="136"/>
    </location>
</feature>